<protein>
    <submittedName>
        <fullName evidence="1">Uncharacterized protein</fullName>
    </submittedName>
</protein>
<evidence type="ECO:0000313" key="1">
    <source>
        <dbReference type="EMBL" id="MBX46594.1"/>
    </source>
</evidence>
<dbReference type="AlphaFoldDB" id="A0A2P2NVR5"/>
<accession>A0A2P2NVR5</accession>
<reference evidence="1" key="1">
    <citation type="submission" date="2018-02" db="EMBL/GenBank/DDBJ databases">
        <title>Rhizophora mucronata_Transcriptome.</title>
        <authorList>
            <person name="Meera S.P."/>
            <person name="Sreeshan A."/>
            <person name="Augustine A."/>
        </authorList>
    </citation>
    <scope>NUCLEOTIDE SEQUENCE</scope>
    <source>
        <tissue evidence="1">Leaf</tissue>
    </source>
</reference>
<organism evidence="1">
    <name type="scientific">Rhizophora mucronata</name>
    <name type="common">Asiatic mangrove</name>
    <dbReference type="NCBI Taxonomy" id="61149"/>
    <lineage>
        <taxon>Eukaryota</taxon>
        <taxon>Viridiplantae</taxon>
        <taxon>Streptophyta</taxon>
        <taxon>Embryophyta</taxon>
        <taxon>Tracheophyta</taxon>
        <taxon>Spermatophyta</taxon>
        <taxon>Magnoliopsida</taxon>
        <taxon>eudicotyledons</taxon>
        <taxon>Gunneridae</taxon>
        <taxon>Pentapetalae</taxon>
        <taxon>rosids</taxon>
        <taxon>fabids</taxon>
        <taxon>Malpighiales</taxon>
        <taxon>Rhizophoraceae</taxon>
        <taxon>Rhizophora</taxon>
    </lineage>
</organism>
<sequence>MLQLHAAVKQRKENGLPFQWLQNLKSRDKNG</sequence>
<name>A0A2P2NVR5_RHIMU</name>
<dbReference type="EMBL" id="GGEC01066110">
    <property type="protein sequence ID" value="MBX46594.1"/>
    <property type="molecule type" value="Transcribed_RNA"/>
</dbReference>
<proteinExistence type="predicted"/>